<keyword evidence="3" id="KW-0614">Plasmid</keyword>
<dbReference type="Pfam" id="PF08808">
    <property type="entry name" value="RES"/>
    <property type="match status" value="1"/>
</dbReference>
<protein>
    <submittedName>
        <fullName evidence="3">RES domain protein</fullName>
    </submittedName>
</protein>
<dbReference type="RefSeq" id="WP_057817015.1">
    <property type="nucleotide sequence ID" value="NZ_CP031599.1"/>
</dbReference>
<evidence type="ECO:0000313" key="5">
    <source>
        <dbReference type="Proteomes" id="UP000325785"/>
    </source>
</evidence>
<dbReference type="SMART" id="SM00953">
    <property type="entry name" value="RES"/>
    <property type="match status" value="1"/>
</dbReference>
<evidence type="ECO:0000313" key="4">
    <source>
        <dbReference type="Proteomes" id="UP000051401"/>
    </source>
</evidence>
<dbReference type="KEGG" id="rid:RIdsm_05430"/>
<sequence length="222" mass="24601">MTRLSRAPERTHRLIPSRFPPIDAFETVTSPRDLESVLELEGWTNDRLVASRLRRLPEDEWAYGRANASVVMAAFLHGAPQGTRFAGPDLGAWYAASALETSVLEVTSGIRREIALSALEQKTEELREYTARLDGDFVDIRGTRSDLHDPDPASYPATQVFGRSVRTGPHDGIAFDSVRHAGGVNWVSYRPSRVQDVIQARHFRVVVPRSGKVVVEAIRAGA</sequence>
<evidence type="ECO:0000313" key="2">
    <source>
        <dbReference type="EMBL" id="KRS16931.1"/>
    </source>
</evidence>
<dbReference type="OrthoDB" id="9795903at2"/>
<dbReference type="STRING" id="540747.SAMN04488031_110152"/>
<dbReference type="InterPro" id="IPR014914">
    <property type="entry name" value="RES_dom"/>
</dbReference>
<geneLocation type="plasmid" evidence="5">
    <name>pridsm_01</name>
</geneLocation>
<gene>
    <name evidence="3" type="ORF">RIdsm_05430</name>
    <name evidence="2" type="ORF">XM52_15250</name>
</gene>
<reference evidence="2 4" key="1">
    <citation type="submission" date="2015-04" db="EMBL/GenBank/DDBJ databases">
        <title>The draft genome sequence of Roseovarius indicus B108T.</title>
        <authorList>
            <person name="Li G."/>
            <person name="Lai Q."/>
            <person name="Shao Z."/>
            <person name="Yan P."/>
        </authorList>
    </citation>
    <scope>NUCLEOTIDE SEQUENCE [LARGE SCALE GENOMIC DNA]</scope>
    <source>
        <strain evidence="2 4">B108</strain>
    </source>
</reference>
<evidence type="ECO:0000259" key="1">
    <source>
        <dbReference type="SMART" id="SM00953"/>
    </source>
</evidence>
<accession>A0A0T5P723</accession>
<name>A0A0T5P723_9RHOB</name>
<dbReference type="EMBL" id="LAXI01000010">
    <property type="protein sequence ID" value="KRS16931.1"/>
    <property type="molecule type" value="Genomic_DNA"/>
</dbReference>
<organism evidence="2 4">
    <name type="scientific">Roseovarius indicus</name>
    <dbReference type="NCBI Taxonomy" id="540747"/>
    <lineage>
        <taxon>Bacteria</taxon>
        <taxon>Pseudomonadati</taxon>
        <taxon>Pseudomonadota</taxon>
        <taxon>Alphaproteobacteria</taxon>
        <taxon>Rhodobacterales</taxon>
        <taxon>Roseobacteraceae</taxon>
        <taxon>Roseovarius</taxon>
    </lineage>
</organism>
<reference evidence="3 5" key="2">
    <citation type="submission" date="2018-08" db="EMBL/GenBank/DDBJ databases">
        <title>Genetic Globetrotter - A new plasmid hitch-hiking vast phylogenetic and geographic distances.</title>
        <authorList>
            <person name="Vollmers J."/>
            <person name="Petersen J."/>
        </authorList>
    </citation>
    <scope>NUCLEOTIDE SEQUENCE [LARGE SCALE GENOMIC DNA]</scope>
    <source>
        <strain evidence="3 5">DSM 26383</strain>
        <plasmid evidence="5">pridsm_01</plasmid>
        <plasmid evidence="3">pRIdsm_01</plasmid>
    </source>
</reference>
<dbReference type="EMBL" id="CP031599">
    <property type="protein sequence ID" value="QEW29585.1"/>
    <property type="molecule type" value="Genomic_DNA"/>
</dbReference>
<evidence type="ECO:0000313" key="3">
    <source>
        <dbReference type="EMBL" id="QEW29585.1"/>
    </source>
</evidence>
<dbReference type="AlphaFoldDB" id="A0A0T5P723"/>
<dbReference type="Proteomes" id="UP000325785">
    <property type="component" value="Plasmid pRIdsm_01"/>
</dbReference>
<dbReference type="PATRIC" id="fig|540747.5.peg.745"/>
<geneLocation type="plasmid" evidence="3">
    <name>pRIdsm_01</name>
</geneLocation>
<feature type="domain" description="RES" evidence="1">
    <location>
        <begin position="74"/>
        <end position="200"/>
    </location>
</feature>
<keyword evidence="4" id="KW-1185">Reference proteome</keyword>
<dbReference type="Proteomes" id="UP000051401">
    <property type="component" value="Unassembled WGS sequence"/>
</dbReference>
<proteinExistence type="predicted"/>